<dbReference type="Pfam" id="PF08239">
    <property type="entry name" value="SH3_3"/>
    <property type="match status" value="1"/>
</dbReference>
<dbReference type="SMART" id="SM00646">
    <property type="entry name" value="Ami_3"/>
    <property type="match status" value="1"/>
</dbReference>
<dbReference type="PANTHER" id="PTHR30404:SF7">
    <property type="entry name" value="CELL WALL AMIDASE LYTH-RELATED"/>
    <property type="match status" value="1"/>
</dbReference>
<proteinExistence type="predicted"/>
<dbReference type="KEGG" id="wei:EQG49_12145"/>
<name>A0A4P6YWI7_9LACO</name>
<dbReference type="Gene3D" id="3.40.630.40">
    <property type="entry name" value="Zn-dependent exopeptidases"/>
    <property type="match status" value="1"/>
</dbReference>
<dbReference type="GO" id="GO:0030288">
    <property type="term" value="C:outer membrane-bounded periplasmic space"/>
    <property type="evidence" value="ECO:0007669"/>
    <property type="project" value="TreeGrafter"/>
</dbReference>
<dbReference type="PROSITE" id="PS51781">
    <property type="entry name" value="SH3B"/>
    <property type="match status" value="1"/>
</dbReference>
<dbReference type="EMBL" id="CP037940">
    <property type="protein sequence ID" value="QBO37151.1"/>
    <property type="molecule type" value="Genomic_DNA"/>
</dbReference>
<evidence type="ECO:0000313" key="5">
    <source>
        <dbReference type="EMBL" id="QBO37151.1"/>
    </source>
</evidence>
<evidence type="ECO:0000313" key="6">
    <source>
        <dbReference type="Proteomes" id="UP000292886"/>
    </source>
</evidence>
<dbReference type="SUPFAM" id="SSF53187">
    <property type="entry name" value="Zn-dependent exopeptidases"/>
    <property type="match status" value="1"/>
</dbReference>
<keyword evidence="3" id="KW-1133">Transmembrane helix</keyword>
<dbReference type="AlphaFoldDB" id="A0A4P6YWI7"/>
<protein>
    <submittedName>
        <fullName evidence="5">N-acetylmuramoyl-L-alanine amidase</fullName>
    </submittedName>
</protein>
<keyword evidence="6" id="KW-1185">Reference proteome</keyword>
<dbReference type="PANTHER" id="PTHR30404">
    <property type="entry name" value="N-ACETYLMURAMOYL-L-ALANINE AMIDASE"/>
    <property type="match status" value="1"/>
</dbReference>
<dbReference type="Gene3D" id="2.30.30.40">
    <property type="entry name" value="SH3 Domains"/>
    <property type="match status" value="1"/>
</dbReference>
<feature type="transmembrane region" description="Helical" evidence="3">
    <location>
        <begin position="12"/>
        <end position="30"/>
    </location>
</feature>
<evidence type="ECO:0000256" key="3">
    <source>
        <dbReference type="SAM" id="Phobius"/>
    </source>
</evidence>
<dbReference type="GO" id="GO:0009253">
    <property type="term" value="P:peptidoglycan catabolic process"/>
    <property type="evidence" value="ECO:0007669"/>
    <property type="project" value="InterPro"/>
</dbReference>
<keyword evidence="2" id="KW-0961">Cell wall biogenesis/degradation</keyword>
<evidence type="ECO:0000256" key="2">
    <source>
        <dbReference type="ARBA" id="ARBA00023316"/>
    </source>
</evidence>
<sequence length="285" mass="32127">MKNYFKTNWLPLALTAGFVIVMAILTVILLNKNQITVDLAEIPLRDRPNRNAKQLGYVTKHTKLRILQEDGDWTEVRKPNEKTGWVATWLLDRKTPLKKLTPMAETTIVLDPGHGGSDTGALSNDGQYEKTYTLKTALAVRKALEAYGAKVIMTRHTDKLVYLKDIPEIANRAKADAFVSFHFDSYGKKNVVSGLTTYYYHKDNGSLTLAKTLNAQMDHFPMKNRGVDFGNFEVIRNNKRPAVLLEMGYINTNKDFKAISSPGYPNKVAKAVTSGLDNYFYNESK</sequence>
<dbReference type="OrthoDB" id="9806267at2"/>
<accession>A0A4P6YWI7</accession>
<dbReference type="Pfam" id="PF01520">
    <property type="entry name" value="Amidase_3"/>
    <property type="match status" value="1"/>
</dbReference>
<keyword evidence="1" id="KW-0378">Hydrolase</keyword>
<organism evidence="5 6">
    <name type="scientific">Periweissella cryptocerci</name>
    <dbReference type="NCBI Taxonomy" id="2506420"/>
    <lineage>
        <taxon>Bacteria</taxon>
        <taxon>Bacillati</taxon>
        <taxon>Bacillota</taxon>
        <taxon>Bacilli</taxon>
        <taxon>Lactobacillales</taxon>
        <taxon>Lactobacillaceae</taxon>
        <taxon>Periweissella</taxon>
    </lineage>
</organism>
<dbReference type="GO" id="GO:0008745">
    <property type="term" value="F:N-acetylmuramoyl-L-alanine amidase activity"/>
    <property type="evidence" value="ECO:0007669"/>
    <property type="project" value="InterPro"/>
</dbReference>
<dbReference type="InterPro" id="IPR003646">
    <property type="entry name" value="SH3-like_bac-type"/>
</dbReference>
<gene>
    <name evidence="5" type="ORF">EQG49_12145</name>
</gene>
<dbReference type="GO" id="GO:0071555">
    <property type="term" value="P:cell wall organization"/>
    <property type="evidence" value="ECO:0007669"/>
    <property type="project" value="UniProtKB-KW"/>
</dbReference>
<keyword evidence="3" id="KW-0812">Transmembrane</keyword>
<keyword evidence="3" id="KW-0472">Membrane</keyword>
<dbReference type="CDD" id="cd02696">
    <property type="entry name" value="MurNAc-LAA"/>
    <property type="match status" value="1"/>
</dbReference>
<dbReference type="InterPro" id="IPR050695">
    <property type="entry name" value="N-acetylmuramoyl_amidase_3"/>
</dbReference>
<dbReference type="InterPro" id="IPR002508">
    <property type="entry name" value="MurNAc-LAA_cat"/>
</dbReference>
<feature type="domain" description="SH3b" evidence="4">
    <location>
        <begin position="30"/>
        <end position="94"/>
    </location>
</feature>
<dbReference type="SMART" id="SM00287">
    <property type="entry name" value="SH3b"/>
    <property type="match status" value="1"/>
</dbReference>
<evidence type="ECO:0000256" key="1">
    <source>
        <dbReference type="ARBA" id="ARBA00022801"/>
    </source>
</evidence>
<dbReference type="RefSeq" id="WP_133364228.1">
    <property type="nucleotide sequence ID" value="NZ_CP037940.1"/>
</dbReference>
<dbReference type="Proteomes" id="UP000292886">
    <property type="component" value="Chromosome"/>
</dbReference>
<evidence type="ECO:0000259" key="4">
    <source>
        <dbReference type="PROSITE" id="PS51781"/>
    </source>
</evidence>
<reference evidence="6" key="1">
    <citation type="submission" date="2019-03" db="EMBL/GenBank/DDBJ databases">
        <title>Weissella sp. 26KH-42 Genome sequencing.</title>
        <authorList>
            <person name="Heo J."/>
            <person name="Kim S.-J."/>
            <person name="Kim J.-S."/>
            <person name="Hong S.-B."/>
            <person name="Kwon S.-W."/>
        </authorList>
    </citation>
    <scope>NUCLEOTIDE SEQUENCE [LARGE SCALE GENOMIC DNA]</scope>
    <source>
        <strain evidence="6">26KH-42</strain>
    </source>
</reference>